<proteinExistence type="predicted"/>
<dbReference type="SUPFAM" id="SSF52266">
    <property type="entry name" value="SGNH hydrolase"/>
    <property type="match status" value="1"/>
</dbReference>
<dbReference type="Gene3D" id="3.40.50.1110">
    <property type="entry name" value="SGNH hydrolase"/>
    <property type="match status" value="1"/>
</dbReference>
<evidence type="ECO:0000313" key="3">
    <source>
        <dbReference type="Proteomes" id="UP000241964"/>
    </source>
</evidence>
<evidence type="ECO:0000256" key="1">
    <source>
        <dbReference type="SAM" id="Phobius"/>
    </source>
</evidence>
<organism evidence="2 3">
    <name type="scientific">Dyadobacter jiangsuensis</name>
    <dbReference type="NCBI Taxonomy" id="1591085"/>
    <lineage>
        <taxon>Bacteria</taxon>
        <taxon>Pseudomonadati</taxon>
        <taxon>Bacteroidota</taxon>
        <taxon>Cytophagia</taxon>
        <taxon>Cytophagales</taxon>
        <taxon>Spirosomataceae</taxon>
        <taxon>Dyadobacter</taxon>
    </lineage>
</organism>
<evidence type="ECO:0000313" key="2">
    <source>
        <dbReference type="EMBL" id="PSL23203.1"/>
    </source>
</evidence>
<protein>
    <recommendedName>
        <fullName evidence="4">GDSL-like lipase/acylhydrolase family protein</fullName>
    </recommendedName>
</protein>
<dbReference type="AlphaFoldDB" id="A0A2P8FND6"/>
<evidence type="ECO:0008006" key="4">
    <source>
        <dbReference type="Google" id="ProtNLM"/>
    </source>
</evidence>
<name>A0A2P8FND6_9BACT</name>
<accession>A0A2P8FND6</accession>
<dbReference type="InterPro" id="IPR036514">
    <property type="entry name" value="SGNH_hydro_sf"/>
</dbReference>
<dbReference type="Proteomes" id="UP000241964">
    <property type="component" value="Unassembled WGS sequence"/>
</dbReference>
<keyword evidence="3" id="KW-1185">Reference proteome</keyword>
<dbReference type="OrthoDB" id="1414387at2"/>
<dbReference type="RefSeq" id="WP_106598839.1">
    <property type="nucleotide sequence ID" value="NZ_PYAS01000017.1"/>
</dbReference>
<comment type="caution">
    <text evidence="2">The sequence shown here is derived from an EMBL/GenBank/DDBJ whole genome shotgun (WGS) entry which is preliminary data.</text>
</comment>
<sequence>MTQRQIGAIAVFSGYLLLAITVYRWQLFTHFVWTILLFKALVPIAFVLFCWSVTRLLKMPFWTALLIPALAEMASYFYIRHTIAVNQHTERHEVGVLGKWINYRDVIQFNRHFASYSPDLGYVLRPNSEGVHSSLEYSNTFKINSFGVRDNESSLDNPELVFLGDSFTMGWGVDEDQTYADLTGRKLGVKTLNAGISSYGTYREMLLFSKMKRDSVRLVVLQYCDNDFEENEARNEPRNDPQQLTPKTFENTATFNRINETYYPMRYTYFFVREKDLLKRIWTSPVQVFREIGGALSSWLGGRQLDVVTPPDIKTPAETKPQAEYFFKSLAKIRKFYKGNIVVMHLDGRYTRPEMIRAFEAEAQRSGDGHLFFLHTDELLQAQDYYPVDGHIKASGHAKISEALVKMVGEKSLLTR</sequence>
<feature type="transmembrane region" description="Helical" evidence="1">
    <location>
        <begin position="31"/>
        <end position="54"/>
    </location>
</feature>
<keyword evidence="1" id="KW-1133">Transmembrane helix</keyword>
<dbReference type="EMBL" id="PYAS01000017">
    <property type="protein sequence ID" value="PSL23203.1"/>
    <property type="molecule type" value="Genomic_DNA"/>
</dbReference>
<dbReference type="GO" id="GO:0016788">
    <property type="term" value="F:hydrolase activity, acting on ester bonds"/>
    <property type="evidence" value="ECO:0007669"/>
    <property type="project" value="UniProtKB-ARBA"/>
</dbReference>
<reference evidence="2 3" key="1">
    <citation type="submission" date="2018-03" db="EMBL/GenBank/DDBJ databases">
        <title>Genomic Encyclopedia of Archaeal and Bacterial Type Strains, Phase II (KMG-II): from individual species to whole genera.</title>
        <authorList>
            <person name="Goeker M."/>
        </authorList>
    </citation>
    <scope>NUCLEOTIDE SEQUENCE [LARGE SCALE GENOMIC DNA]</scope>
    <source>
        <strain evidence="2 3">DSM 29057</strain>
    </source>
</reference>
<feature type="transmembrane region" description="Helical" evidence="1">
    <location>
        <begin position="7"/>
        <end position="25"/>
    </location>
</feature>
<keyword evidence="1" id="KW-0812">Transmembrane</keyword>
<keyword evidence="1" id="KW-0472">Membrane</keyword>
<gene>
    <name evidence="2" type="ORF">CLV60_11780</name>
</gene>
<feature type="transmembrane region" description="Helical" evidence="1">
    <location>
        <begin position="61"/>
        <end position="79"/>
    </location>
</feature>